<dbReference type="Gene3D" id="1.10.287.470">
    <property type="entry name" value="Helix hairpin bin"/>
    <property type="match status" value="1"/>
</dbReference>
<evidence type="ECO:0000313" key="5">
    <source>
        <dbReference type="EMBL" id="MDT0605083.1"/>
    </source>
</evidence>
<dbReference type="PANTHER" id="PTHR32347">
    <property type="entry name" value="EFFLUX SYSTEM COMPONENT YKNX-RELATED"/>
    <property type="match status" value="1"/>
</dbReference>
<keyword evidence="3" id="KW-0812">Transmembrane</keyword>
<keyword evidence="3" id="KW-1133">Transmembrane helix</keyword>
<dbReference type="Gene3D" id="2.40.50.100">
    <property type="match status" value="1"/>
</dbReference>
<evidence type="ECO:0000313" key="6">
    <source>
        <dbReference type="Proteomes" id="UP001266357"/>
    </source>
</evidence>
<evidence type="ECO:0000256" key="2">
    <source>
        <dbReference type="ARBA" id="ARBA00023054"/>
    </source>
</evidence>
<reference evidence="5 6" key="1">
    <citation type="submission" date="2023-09" db="EMBL/GenBank/DDBJ databases">
        <authorList>
            <person name="Rey-Velasco X."/>
        </authorList>
    </citation>
    <scope>NUCLEOTIDE SEQUENCE [LARGE SCALE GENOMIC DNA]</scope>
    <source>
        <strain evidence="5 6">W431</strain>
    </source>
</reference>
<dbReference type="Proteomes" id="UP001266357">
    <property type="component" value="Unassembled WGS sequence"/>
</dbReference>
<dbReference type="Gene3D" id="2.40.30.170">
    <property type="match status" value="1"/>
</dbReference>
<protein>
    <submittedName>
        <fullName evidence="5">HlyD family efflux transporter periplasmic adaptor subunit</fullName>
    </submittedName>
</protein>
<comment type="subcellular location">
    <subcellularLocation>
        <location evidence="1">Cell envelope</location>
    </subcellularLocation>
</comment>
<keyword evidence="6" id="KW-1185">Reference proteome</keyword>
<keyword evidence="2" id="KW-0175">Coiled coil</keyword>
<dbReference type="InterPro" id="IPR058647">
    <property type="entry name" value="BSH_CzcB-like"/>
</dbReference>
<dbReference type="Gene3D" id="2.40.420.20">
    <property type="match status" value="1"/>
</dbReference>
<dbReference type="SUPFAM" id="SSF111369">
    <property type="entry name" value="HlyD-like secretion proteins"/>
    <property type="match status" value="1"/>
</dbReference>
<name>A0ABU3A7K2_9GAMM</name>
<dbReference type="PANTHER" id="PTHR32347:SF23">
    <property type="entry name" value="BLL5650 PROTEIN"/>
    <property type="match status" value="1"/>
</dbReference>
<feature type="transmembrane region" description="Helical" evidence="3">
    <location>
        <begin position="17"/>
        <end position="36"/>
    </location>
</feature>
<organism evidence="5 6">
    <name type="scientific">Thalassotalea castellviae</name>
    <dbReference type="NCBI Taxonomy" id="3075612"/>
    <lineage>
        <taxon>Bacteria</taxon>
        <taxon>Pseudomonadati</taxon>
        <taxon>Pseudomonadota</taxon>
        <taxon>Gammaproteobacteria</taxon>
        <taxon>Alteromonadales</taxon>
        <taxon>Colwelliaceae</taxon>
        <taxon>Thalassotalea</taxon>
    </lineage>
</organism>
<evidence type="ECO:0000256" key="3">
    <source>
        <dbReference type="SAM" id="Phobius"/>
    </source>
</evidence>
<sequence>MDVQRPFVAKPWWKKHWYIFPAVALLTTIYLLKSYLGDASYFLDKKSFVTAKVQQGNFTVNVRASGLLKPLNIRWVSSQVAGRVEEVLVKAGAKVNVGDVLVKLSNPELHRELETARWELEANKAESHAAYVALESQMVDLQNSVVSAEYSYQSAKLKLDAETMLMQQGNATVSALDYQKSQLAVKQQMQYWQAQQQKAEKMKANMAATKIAQNARMGLVENNYQRVVDKVAALQVRANTEGIIQQVSLELGERTQLGDSVALIADQHSLFAELQVQEVRARDISIGQFVSIDTRISEISGKVTRIDPAVKNGMVLIDVALTSQLPNEARPDLTVDGLIEISNIDDALYIKRPMYAPSHTTVNLYTLSEDKAFANKREVNLGQASVNNIQILTGLSVGDEVIISDSTAWQDHQQIMIN</sequence>
<dbReference type="InterPro" id="IPR050465">
    <property type="entry name" value="UPF0194_transport"/>
</dbReference>
<comment type="caution">
    <text evidence="5">The sequence shown here is derived from an EMBL/GenBank/DDBJ whole genome shotgun (WGS) entry which is preliminary data.</text>
</comment>
<dbReference type="EMBL" id="JAVRIF010000011">
    <property type="protein sequence ID" value="MDT0605083.1"/>
    <property type="molecule type" value="Genomic_DNA"/>
</dbReference>
<accession>A0ABU3A7K2</accession>
<dbReference type="RefSeq" id="WP_311584242.1">
    <property type="nucleotide sequence ID" value="NZ_JAVRIF010000011.1"/>
</dbReference>
<evidence type="ECO:0000256" key="1">
    <source>
        <dbReference type="ARBA" id="ARBA00004196"/>
    </source>
</evidence>
<keyword evidence="3" id="KW-0472">Membrane</keyword>
<evidence type="ECO:0000259" key="4">
    <source>
        <dbReference type="Pfam" id="PF25973"/>
    </source>
</evidence>
<proteinExistence type="predicted"/>
<gene>
    <name evidence="5" type="ORF">RM573_15875</name>
</gene>
<dbReference type="Pfam" id="PF25973">
    <property type="entry name" value="BSH_CzcB"/>
    <property type="match status" value="1"/>
</dbReference>
<feature type="domain" description="CzcB-like barrel-sandwich hybrid" evidence="4">
    <location>
        <begin position="75"/>
        <end position="266"/>
    </location>
</feature>